<dbReference type="AlphaFoldDB" id="A0A2A6B8S2"/>
<organism evidence="1 2">
    <name type="scientific">Pristionchus pacificus</name>
    <name type="common">Parasitic nematode worm</name>
    <dbReference type="NCBI Taxonomy" id="54126"/>
    <lineage>
        <taxon>Eukaryota</taxon>
        <taxon>Metazoa</taxon>
        <taxon>Ecdysozoa</taxon>
        <taxon>Nematoda</taxon>
        <taxon>Chromadorea</taxon>
        <taxon>Rhabditida</taxon>
        <taxon>Rhabditina</taxon>
        <taxon>Diplogasteromorpha</taxon>
        <taxon>Diplogasteroidea</taxon>
        <taxon>Neodiplogasteridae</taxon>
        <taxon>Pristionchus</taxon>
    </lineage>
</organism>
<dbReference type="EnsemblMetazoa" id="PPA04559.1">
    <property type="protein sequence ID" value="PPA04559.1"/>
    <property type="gene ID" value="WBGene00094113"/>
</dbReference>
<dbReference type="Proteomes" id="UP000005239">
    <property type="component" value="Unassembled WGS sequence"/>
</dbReference>
<gene>
    <name evidence="1" type="primary">WBGene00094113</name>
</gene>
<sequence length="234" mass="25929">MHLPLLLLSLIIIGCATAGIDLTKAPGHVDAQCAKDCQLAHVSGIHDGQMVTEGPAQHHVFGIRPQDVDDYWIDENDKSDNRTGTTGKGRRHSVQYSGPNTGVVSYFQIVGQIDGQKQTVRVYQGNKLIDIIEDPRDISKVTTKFATGYFPSRITEQNTCLWQKCLEPSWVNYAPLEVGEKCALPSEGAEFSSFLNFGDYTREAAPGANCGYWMLSIRSKFTEYKKAKEANPEQ</sequence>
<accession>A0A8R1U5S4</accession>
<evidence type="ECO:0000313" key="2">
    <source>
        <dbReference type="Proteomes" id="UP000005239"/>
    </source>
</evidence>
<protein>
    <submittedName>
        <fullName evidence="1">Uncharacterized protein</fullName>
    </submittedName>
</protein>
<proteinExistence type="predicted"/>
<keyword evidence="2" id="KW-1185">Reference proteome</keyword>
<name>A0A2A6B8S2_PRIPA</name>
<reference evidence="2" key="1">
    <citation type="journal article" date="2008" name="Nat. Genet.">
        <title>The Pristionchus pacificus genome provides a unique perspective on nematode lifestyle and parasitism.</title>
        <authorList>
            <person name="Dieterich C."/>
            <person name="Clifton S.W."/>
            <person name="Schuster L.N."/>
            <person name="Chinwalla A."/>
            <person name="Delehaunty K."/>
            <person name="Dinkelacker I."/>
            <person name="Fulton L."/>
            <person name="Fulton R."/>
            <person name="Godfrey J."/>
            <person name="Minx P."/>
            <person name="Mitreva M."/>
            <person name="Roeseler W."/>
            <person name="Tian H."/>
            <person name="Witte H."/>
            <person name="Yang S.P."/>
            <person name="Wilson R.K."/>
            <person name="Sommer R.J."/>
        </authorList>
    </citation>
    <scope>NUCLEOTIDE SEQUENCE [LARGE SCALE GENOMIC DNA]</scope>
    <source>
        <strain evidence="2">PS312</strain>
    </source>
</reference>
<accession>A0A2A6B8S2</accession>
<reference evidence="1" key="2">
    <citation type="submission" date="2022-06" db="UniProtKB">
        <authorList>
            <consortium name="EnsemblMetazoa"/>
        </authorList>
    </citation>
    <scope>IDENTIFICATION</scope>
    <source>
        <strain evidence="1">PS312</strain>
    </source>
</reference>
<evidence type="ECO:0000313" key="1">
    <source>
        <dbReference type="EnsemblMetazoa" id="PPA04559.1"/>
    </source>
</evidence>